<evidence type="ECO:0000256" key="3">
    <source>
        <dbReference type="ARBA" id="ARBA00006759"/>
    </source>
</evidence>
<evidence type="ECO:0000259" key="8">
    <source>
        <dbReference type="SMART" id="SM00849"/>
    </source>
</evidence>
<comment type="caution">
    <text evidence="9">The sequence shown here is derived from an EMBL/GenBank/DDBJ whole genome shotgun (WGS) entry which is preliminary data.</text>
</comment>
<evidence type="ECO:0000313" key="10">
    <source>
        <dbReference type="Proteomes" id="UP000275180"/>
    </source>
</evidence>
<dbReference type="CDD" id="cd07723">
    <property type="entry name" value="hydroxyacylglutathione_hydrolase_MBL-fold"/>
    <property type="match status" value="1"/>
</dbReference>
<dbReference type="GO" id="GO:0019243">
    <property type="term" value="P:methylglyoxal catabolic process to D-lactate via S-lactoyl-glutathione"/>
    <property type="evidence" value="ECO:0007669"/>
    <property type="project" value="UniProtKB-UniRule"/>
</dbReference>
<dbReference type="EC" id="3.1.2.6" evidence="7"/>
<dbReference type="SMART" id="SM00849">
    <property type="entry name" value="Lactamase_B"/>
    <property type="match status" value="1"/>
</dbReference>
<evidence type="ECO:0000256" key="6">
    <source>
        <dbReference type="ARBA" id="ARBA00022833"/>
    </source>
</evidence>
<dbReference type="RefSeq" id="WP_122245812.1">
    <property type="nucleotide sequence ID" value="NZ_RDQJ01000028.1"/>
</dbReference>
<dbReference type="GO" id="GO:0004416">
    <property type="term" value="F:hydroxyacylglutathione hydrolase activity"/>
    <property type="evidence" value="ECO:0007669"/>
    <property type="project" value="UniProtKB-UniRule"/>
</dbReference>
<comment type="pathway">
    <text evidence="2 7">Secondary metabolite metabolism; methylglyoxal degradation; (R)-lactate from methylglyoxal: step 2/2.</text>
</comment>
<comment type="catalytic activity">
    <reaction evidence="1 7">
        <text>an S-(2-hydroxyacyl)glutathione + H2O = a 2-hydroxy carboxylate + glutathione + H(+)</text>
        <dbReference type="Rhea" id="RHEA:21864"/>
        <dbReference type="ChEBI" id="CHEBI:15377"/>
        <dbReference type="ChEBI" id="CHEBI:15378"/>
        <dbReference type="ChEBI" id="CHEBI:57925"/>
        <dbReference type="ChEBI" id="CHEBI:58896"/>
        <dbReference type="ChEBI" id="CHEBI:71261"/>
        <dbReference type="EC" id="3.1.2.6"/>
    </reaction>
</comment>
<protein>
    <recommendedName>
        <fullName evidence="7">Hydroxyacylglutathione hydrolase</fullName>
        <ecNumber evidence="7">3.1.2.6</ecNumber>
    </recommendedName>
    <alternativeName>
        <fullName evidence="7">Glyoxalase II</fullName>
        <shortName evidence="7">Glx II</shortName>
    </alternativeName>
</protein>
<dbReference type="Proteomes" id="UP000275180">
    <property type="component" value="Unassembled WGS sequence"/>
</dbReference>
<comment type="similarity">
    <text evidence="3 7">Belongs to the metallo-beta-lactamase superfamily. Glyoxalase II family.</text>
</comment>
<dbReference type="Gene3D" id="3.60.15.10">
    <property type="entry name" value="Ribonuclease Z/Hydroxyacylglutathione hydrolase-like"/>
    <property type="match status" value="1"/>
</dbReference>
<keyword evidence="5 7" id="KW-0378">Hydrolase</keyword>
<feature type="binding site" evidence="7">
    <location>
        <position position="154"/>
    </location>
    <ligand>
        <name>Zn(2+)</name>
        <dbReference type="ChEBI" id="CHEBI:29105"/>
        <label>2</label>
    </ligand>
</feature>
<comment type="subunit">
    <text evidence="7">Monomer.</text>
</comment>
<comment type="cofactor">
    <cofactor evidence="7">
        <name>Zn(2+)</name>
        <dbReference type="ChEBI" id="CHEBI:29105"/>
    </cofactor>
    <text evidence="7">Binds 2 Zn(2+) ions per subunit.</text>
</comment>
<evidence type="ECO:0000256" key="1">
    <source>
        <dbReference type="ARBA" id="ARBA00001623"/>
    </source>
</evidence>
<dbReference type="OrthoDB" id="9802248at2"/>
<dbReference type="NCBIfam" id="TIGR03413">
    <property type="entry name" value="GSH_gloB"/>
    <property type="match status" value="1"/>
</dbReference>
<dbReference type="EMBL" id="RDQJ01000028">
    <property type="protein sequence ID" value="RMX09571.1"/>
    <property type="molecule type" value="Genomic_DNA"/>
</dbReference>
<feature type="binding site" evidence="7">
    <location>
        <position position="70"/>
    </location>
    <ligand>
        <name>Zn(2+)</name>
        <dbReference type="ChEBI" id="CHEBI:29105"/>
        <label>2</label>
    </ligand>
</feature>
<dbReference type="SUPFAM" id="SSF56281">
    <property type="entry name" value="Metallo-hydrolase/oxidoreductase"/>
    <property type="match status" value="1"/>
</dbReference>
<organism evidence="9 10">
    <name type="scientific">Vandammella animalimorsus</name>
    <dbReference type="NCBI Taxonomy" id="2029117"/>
    <lineage>
        <taxon>Bacteria</taxon>
        <taxon>Pseudomonadati</taxon>
        <taxon>Pseudomonadota</taxon>
        <taxon>Betaproteobacteria</taxon>
        <taxon>Burkholderiales</taxon>
        <taxon>Comamonadaceae</taxon>
        <taxon>Vandammella</taxon>
    </lineage>
</organism>
<comment type="function">
    <text evidence="7">Thiolesterase that catalyzes the hydrolysis of S-D-lactoyl-glutathione to form glutathione and D-lactic acid.</text>
</comment>
<dbReference type="AlphaFoldDB" id="A0A3M6R2V2"/>
<evidence type="ECO:0000256" key="4">
    <source>
        <dbReference type="ARBA" id="ARBA00022723"/>
    </source>
</evidence>
<keyword evidence="4 7" id="KW-0479">Metal-binding</keyword>
<feature type="binding site" evidence="7">
    <location>
        <position position="66"/>
    </location>
    <ligand>
        <name>Zn(2+)</name>
        <dbReference type="ChEBI" id="CHEBI:29105"/>
        <label>1</label>
    </ligand>
</feature>
<dbReference type="PANTHER" id="PTHR43705:SF1">
    <property type="entry name" value="HYDROXYACYLGLUTATHIONE HYDROLASE GLOB"/>
    <property type="match status" value="1"/>
</dbReference>
<dbReference type="InterPro" id="IPR017782">
    <property type="entry name" value="Hydroxyacylglutathione_Hdrlase"/>
</dbReference>
<dbReference type="Pfam" id="PF16123">
    <property type="entry name" value="HAGH_C"/>
    <property type="match status" value="1"/>
</dbReference>
<feature type="binding site" evidence="7">
    <location>
        <position position="128"/>
    </location>
    <ligand>
        <name>Zn(2+)</name>
        <dbReference type="ChEBI" id="CHEBI:29105"/>
        <label>1</label>
    </ligand>
</feature>
<dbReference type="GO" id="GO:0046872">
    <property type="term" value="F:metal ion binding"/>
    <property type="evidence" value="ECO:0007669"/>
    <property type="project" value="UniProtKB-KW"/>
</dbReference>
<evidence type="ECO:0000256" key="7">
    <source>
        <dbReference type="HAMAP-Rule" id="MF_01374"/>
    </source>
</evidence>
<dbReference type="HAMAP" id="MF_01374">
    <property type="entry name" value="Glyoxalase_2"/>
    <property type="match status" value="1"/>
</dbReference>
<dbReference type="Pfam" id="PF00753">
    <property type="entry name" value="Lactamase_B"/>
    <property type="match status" value="1"/>
</dbReference>
<dbReference type="UniPathway" id="UPA00619">
    <property type="reaction ID" value="UER00676"/>
</dbReference>
<dbReference type="InterPro" id="IPR035680">
    <property type="entry name" value="Clx_II_MBL"/>
</dbReference>
<dbReference type="PANTHER" id="PTHR43705">
    <property type="entry name" value="HYDROXYACYLGLUTATHIONE HYDROLASE"/>
    <property type="match status" value="1"/>
</dbReference>
<proteinExistence type="inferred from homology"/>
<feature type="binding site" evidence="7">
    <location>
        <position position="68"/>
    </location>
    <ligand>
        <name>Zn(2+)</name>
        <dbReference type="ChEBI" id="CHEBI:29105"/>
        <label>1</label>
    </ligand>
</feature>
<keyword evidence="6 7" id="KW-0862">Zinc</keyword>
<sequence length="287" mass="30934">MGKQLHWRAIEALSDNYIWLLHEAPAPHGPQGQAAQAVVVDPGDAQPVLRCLAQQALALQAIVVTHHHADHTAGVAVLQAAHQARHGAPLPVYGPAGEAIAGVNRPVRDGDAIELLGQHWQVLAVPGHTAGHVAYFVPVVPLAEGLRPMLFCGDALFSAGCGRLFEGTAAQMLHSLQRLAQLPANTLLCCGHEYTLANMAFAQAVEPDNAQLAAALQQARALRAQGLPTLPAMLGQERQINPFLRSREPAVRQALRHFLQGQQNADEPPPQDDAQWFALLRAWKNQF</sequence>
<dbReference type="InterPro" id="IPR050110">
    <property type="entry name" value="Glyoxalase_II_hydrolase"/>
</dbReference>
<feature type="binding site" evidence="7">
    <location>
        <position position="154"/>
    </location>
    <ligand>
        <name>Zn(2+)</name>
        <dbReference type="ChEBI" id="CHEBI:29105"/>
        <label>1</label>
    </ligand>
</feature>
<evidence type="ECO:0000313" key="9">
    <source>
        <dbReference type="EMBL" id="RMX09571.1"/>
    </source>
</evidence>
<dbReference type="PIRSF" id="PIRSF005457">
    <property type="entry name" value="Glx"/>
    <property type="match status" value="1"/>
</dbReference>
<gene>
    <name evidence="7 9" type="primary">gloB</name>
    <name evidence="9" type="ORF">EBQ34_13095</name>
</gene>
<feature type="binding site" evidence="7">
    <location>
        <position position="192"/>
    </location>
    <ligand>
        <name>Zn(2+)</name>
        <dbReference type="ChEBI" id="CHEBI:29105"/>
        <label>2</label>
    </ligand>
</feature>
<dbReference type="InterPro" id="IPR032282">
    <property type="entry name" value="HAGH_C"/>
</dbReference>
<feature type="binding site" evidence="7">
    <location>
        <position position="71"/>
    </location>
    <ligand>
        <name>Zn(2+)</name>
        <dbReference type="ChEBI" id="CHEBI:29105"/>
        <label>2</label>
    </ligand>
</feature>
<evidence type="ECO:0000256" key="5">
    <source>
        <dbReference type="ARBA" id="ARBA00022801"/>
    </source>
</evidence>
<accession>A0A3M6R2V2</accession>
<evidence type="ECO:0000256" key="2">
    <source>
        <dbReference type="ARBA" id="ARBA00004963"/>
    </source>
</evidence>
<name>A0A3M6R2V2_9BURK</name>
<feature type="domain" description="Metallo-beta-lactamase" evidence="8">
    <location>
        <begin position="15"/>
        <end position="192"/>
    </location>
</feature>
<dbReference type="InterPro" id="IPR036866">
    <property type="entry name" value="RibonucZ/Hydroxyglut_hydro"/>
</dbReference>
<reference evidence="9 10" key="1">
    <citation type="submission" date="2018-10" db="EMBL/GenBank/DDBJ databases">
        <title>Comamonadaceae CDC group NO-1 genome sequencing and assembly.</title>
        <authorList>
            <person name="Bernier A.-M."/>
            <person name="Bernard K."/>
        </authorList>
    </citation>
    <scope>NUCLEOTIDE SEQUENCE [LARGE SCALE GENOMIC DNA]</scope>
    <source>
        <strain evidence="9 10">NML180582</strain>
    </source>
</reference>
<dbReference type="InterPro" id="IPR001279">
    <property type="entry name" value="Metallo-B-lactamas"/>
</dbReference>